<sequence length="215" mass="22984">MNHDPSAPPGHAGQWVLLAYRIPSLPSAPRIAVWRRLERLGVARLGDGLVALPADARTREQLDWIAEEIVAADGTATVWLATPASPSQERAIATQMQQARQEEYRAVIAAARAAEDARAGERSRVAGRLRAELRRIGRRDFFPPAERDPAHQAVRALNAPGPATGRDLTESAEVAEPAEPAELAELAELAEPGDPAAREVPEAAGKTAAQRGGAR</sequence>
<feature type="region of interest" description="Disordered" evidence="1">
    <location>
        <begin position="158"/>
        <end position="215"/>
    </location>
</feature>
<proteinExistence type="predicted"/>
<dbReference type="Proteomes" id="UP001499930">
    <property type="component" value="Unassembled WGS sequence"/>
</dbReference>
<reference evidence="4" key="1">
    <citation type="journal article" date="2019" name="Int. J. Syst. Evol. Microbiol.">
        <title>The Global Catalogue of Microorganisms (GCM) 10K type strain sequencing project: providing services to taxonomists for standard genome sequencing and annotation.</title>
        <authorList>
            <consortium name="The Broad Institute Genomics Platform"/>
            <consortium name="The Broad Institute Genome Sequencing Center for Infectious Disease"/>
            <person name="Wu L."/>
            <person name="Ma J."/>
        </authorList>
    </citation>
    <scope>NUCLEOTIDE SEQUENCE [LARGE SCALE GENOMIC DNA]</scope>
    <source>
        <strain evidence="4">JCM 3106</strain>
    </source>
</reference>
<protein>
    <recommendedName>
        <fullName evidence="2">ChrB N-terminal domain-containing protein</fullName>
    </recommendedName>
</protein>
<feature type="domain" description="ChrB N-terminal" evidence="2">
    <location>
        <begin position="30"/>
        <end position="110"/>
    </location>
</feature>
<gene>
    <name evidence="3" type="ORF">GCM10017559_01370</name>
</gene>
<organism evidence="3 4">
    <name type="scientific">Streptosporangium longisporum</name>
    <dbReference type="NCBI Taxonomy" id="46187"/>
    <lineage>
        <taxon>Bacteria</taxon>
        <taxon>Bacillati</taxon>
        <taxon>Actinomycetota</taxon>
        <taxon>Actinomycetes</taxon>
        <taxon>Streptosporangiales</taxon>
        <taxon>Streptosporangiaceae</taxon>
        <taxon>Streptosporangium</taxon>
    </lineage>
</organism>
<feature type="compositionally biased region" description="Low complexity" evidence="1">
    <location>
        <begin position="171"/>
        <end position="195"/>
    </location>
</feature>
<name>A0ABP6K684_9ACTN</name>
<dbReference type="RefSeq" id="WP_344886831.1">
    <property type="nucleotide sequence ID" value="NZ_BAAAWD010000002.1"/>
</dbReference>
<dbReference type="Pfam" id="PF20229">
    <property type="entry name" value="ChrB_N"/>
    <property type="match status" value="1"/>
</dbReference>
<dbReference type="EMBL" id="BAAAWD010000002">
    <property type="protein sequence ID" value="GAA2985542.1"/>
    <property type="molecule type" value="Genomic_DNA"/>
</dbReference>
<evidence type="ECO:0000256" key="1">
    <source>
        <dbReference type="SAM" id="MobiDB-lite"/>
    </source>
</evidence>
<dbReference type="InterPro" id="IPR046858">
    <property type="entry name" value="ChrB_N"/>
</dbReference>
<accession>A0ABP6K684</accession>
<evidence type="ECO:0000313" key="4">
    <source>
        <dbReference type="Proteomes" id="UP001499930"/>
    </source>
</evidence>
<keyword evidence="4" id="KW-1185">Reference proteome</keyword>
<evidence type="ECO:0000313" key="3">
    <source>
        <dbReference type="EMBL" id="GAA2985542.1"/>
    </source>
</evidence>
<evidence type="ECO:0000259" key="2">
    <source>
        <dbReference type="Pfam" id="PF20229"/>
    </source>
</evidence>
<comment type="caution">
    <text evidence="3">The sequence shown here is derived from an EMBL/GenBank/DDBJ whole genome shotgun (WGS) entry which is preliminary data.</text>
</comment>